<organism evidence="9 10">
    <name type="scientific">Candidatus Onthovivens merdipullorum</name>
    <dbReference type="NCBI Taxonomy" id="2840889"/>
    <lineage>
        <taxon>Bacteria</taxon>
        <taxon>Bacillati</taxon>
        <taxon>Bacillota</taxon>
        <taxon>Bacilli</taxon>
        <taxon>Bacillales</taxon>
        <taxon>Candidatus Onthovivens</taxon>
    </lineage>
</organism>
<evidence type="ECO:0000256" key="5">
    <source>
        <dbReference type="ARBA" id="ARBA00022723"/>
    </source>
</evidence>
<dbReference type="SMART" id="SM01011">
    <property type="entry name" value="AMP_N"/>
    <property type="match status" value="1"/>
</dbReference>
<dbReference type="GO" id="GO:0070006">
    <property type="term" value="F:metalloaminopeptidase activity"/>
    <property type="evidence" value="ECO:0007669"/>
    <property type="project" value="InterPro"/>
</dbReference>
<comment type="cofactor">
    <cofactor evidence="2">
        <name>Mn(2+)</name>
        <dbReference type="ChEBI" id="CHEBI:29035"/>
    </cofactor>
</comment>
<gene>
    <name evidence="9" type="ORF">IAC58_01900</name>
</gene>
<keyword evidence="9" id="KW-0031">Aminopeptidase</keyword>
<evidence type="ECO:0000256" key="4">
    <source>
        <dbReference type="ARBA" id="ARBA00012574"/>
    </source>
</evidence>
<dbReference type="EC" id="3.4.11.9" evidence="4"/>
<feature type="domain" description="Aminopeptidase P N-terminal" evidence="8">
    <location>
        <begin position="2"/>
        <end position="136"/>
    </location>
</feature>
<proteinExistence type="inferred from homology"/>
<dbReference type="AlphaFoldDB" id="A0A9D9GWX5"/>
<dbReference type="Pfam" id="PF05195">
    <property type="entry name" value="AMP_N"/>
    <property type="match status" value="1"/>
</dbReference>
<dbReference type="Gene3D" id="3.40.350.10">
    <property type="entry name" value="Creatinase/prolidase N-terminal domain"/>
    <property type="match status" value="1"/>
</dbReference>
<dbReference type="InterPro" id="IPR029149">
    <property type="entry name" value="Creatin/AminoP/Spt16_N"/>
</dbReference>
<keyword evidence="9" id="KW-0645">Protease</keyword>
<dbReference type="InterPro" id="IPR052433">
    <property type="entry name" value="X-Pro_dipept-like"/>
</dbReference>
<accession>A0A9D9GWX5</accession>
<dbReference type="InterPro" id="IPR000994">
    <property type="entry name" value="Pept_M24"/>
</dbReference>
<keyword evidence="7" id="KW-0464">Manganese</keyword>
<keyword evidence="6" id="KW-0378">Hydrolase</keyword>
<reference evidence="9" key="2">
    <citation type="journal article" date="2021" name="PeerJ">
        <title>Extensive microbial diversity within the chicken gut microbiome revealed by metagenomics and culture.</title>
        <authorList>
            <person name="Gilroy R."/>
            <person name="Ravi A."/>
            <person name="Getino M."/>
            <person name="Pursley I."/>
            <person name="Horton D.L."/>
            <person name="Alikhan N.F."/>
            <person name="Baker D."/>
            <person name="Gharbi K."/>
            <person name="Hall N."/>
            <person name="Watson M."/>
            <person name="Adriaenssens E.M."/>
            <person name="Foster-Nyarko E."/>
            <person name="Jarju S."/>
            <person name="Secka A."/>
            <person name="Antonio M."/>
            <person name="Oren A."/>
            <person name="Chaudhuri R.R."/>
            <person name="La Ragione R."/>
            <person name="Hildebrand F."/>
            <person name="Pallen M.J."/>
        </authorList>
    </citation>
    <scope>NUCLEOTIDE SEQUENCE</scope>
    <source>
        <strain evidence="9">11159</strain>
    </source>
</reference>
<dbReference type="PANTHER" id="PTHR43226">
    <property type="entry name" value="XAA-PRO AMINOPEPTIDASE 3"/>
    <property type="match status" value="1"/>
</dbReference>
<dbReference type="SUPFAM" id="SSF53092">
    <property type="entry name" value="Creatinase/prolidase N-terminal domain"/>
    <property type="match status" value="1"/>
</dbReference>
<dbReference type="PANTHER" id="PTHR43226:SF4">
    <property type="entry name" value="XAA-PRO AMINOPEPTIDASE 3"/>
    <property type="match status" value="1"/>
</dbReference>
<protein>
    <recommendedName>
        <fullName evidence="4">Xaa-Pro aminopeptidase</fullName>
        <ecNumber evidence="4">3.4.11.9</ecNumber>
    </recommendedName>
</protein>
<sequence length="419" mass="48289">MIKVSEFIERREKLYNKLVDNSVLLLYSGTSIKSSADECFDFVVNRNFYYLTNIKQEDSILLVTKINGVIKEYLYISEYDEVKEKWTGKRLTNSEASSYSGITNILYTPTMFANLQRILENSNDFEKIRVLYMDLEKFNFVKDDTQTKDVAEGLKLNYPEIEIKDVYEDIVRLRMVKSNAEIEEFKEAIAKTNIGLQKIMRTIKPGLYEYQLSSLFYYTIQDYDYSELSFNTIAASGVNATCLHYPTPLAKLKDGDLMLFDLGARNNLYCADISRTYPVNGHFNELERKIYQIVLDCNKLIIKLIKPGITISELNKAATDFMAKECVKAKLIKDESEISKYYFHNISHHIGLDTHDPGDRSLPLEEGNIISDEPGLYFKELGIGVRIEDDILVTNGGSYNLSGQIIKEIDDIERFMSYK</sequence>
<evidence type="ECO:0000313" key="9">
    <source>
        <dbReference type="EMBL" id="MBO8427297.1"/>
    </source>
</evidence>
<reference evidence="9" key="1">
    <citation type="submission" date="2020-10" db="EMBL/GenBank/DDBJ databases">
        <authorList>
            <person name="Gilroy R."/>
        </authorList>
    </citation>
    <scope>NUCLEOTIDE SEQUENCE</scope>
    <source>
        <strain evidence="9">11159</strain>
    </source>
</reference>
<dbReference type="Proteomes" id="UP000823613">
    <property type="component" value="Unassembled WGS sequence"/>
</dbReference>
<name>A0A9D9GWX5_9BACL</name>
<evidence type="ECO:0000256" key="6">
    <source>
        <dbReference type="ARBA" id="ARBA00022801"/>
    </source>
</evidence>
<evidence type="ECO:0000259" key="8">
    <source>
        <dbReference type="SMART" id="SM01011"/>
    </source>
</evidence>
<comment type="similarity">
    <text evidence="3">Belongs to the peptidase M24B family.</text>
</comment>
<comment type="caution">
    <text evidence="9">The sequence shown here is derived from an EMBL/GenBank/DDBJ whole genome shotgun (WGS) entry which is preliminary data.</text>
</comment>
<dbReference type="InterPro" id="IPR007865">
    <property type="entry name" value="Aminopep_P_N"/>
</dbReference>
<comment type="catalytic activity">
    <reaction evidence="1">
        <text>Release of any N-terminal amino acid, including proline, that is linked to proline, even from a dipeptide or tripeptide.</text>
        <dbReference type="EC" id="3.4.11.9"/>
    </reaction>
</comment>
<dbReference type="EMBL" id="JADIMY010000040">
    <property type="protein sequence ID" value="MBO8427297.1"/>
    <property type="molecule type" value="Genomic_DNA"/>
</dbReference>
<dbReference type="Gene3D" id="3.90.230.10">
    <property type="entry name" value="Creatinase/methionine aminopeptidase superfamily"/>
    <property type="match status" value="1"/>
</dbReference>
<dbReference type="Pfam" id="PF00557">
    <property type="entry name" value="Peptidase_M24"/>
    <property type="match status" value="1"/>
</dbReference>
<dbReference type="InterPro" id="IPR036005">
    <property type="entry name" value="Creatinase/aminopeptidase-like"/>
</dbReference>
<evidence type="ECO:0000313" key="10">
    <source>
        <dbReference type="Proteomes" id="UP000823613"/>
    </source>
</evidence>
<dbReference type="SUPFAM" id="SSF55920">
    <property type="entry name" value="Creatinase/aminopeptidase"/>
    <property type="match status" value="1"/>
</dbReference>
<evidence type="ECO:0000256" key="3">
    <source>
        <dbReference type="ARBA" id="ARBA00008766"/>
    </source>
</evidence>
<evidence type="ECO:0000256" key="7">
    <source>
        <dbReference type="ARBA" id="ARBA00023211"/>
    </source>
</evidence>
<keyword evidence="5" id="KW-0479">Metal-binding</keyword>
<dbReference type="GO" id="GO:0005829">
    <property type="term" value="C:cytosol"/>
    <property type="evidence" value="ECO:0007669"/>
    <property type="project" value="TreeGrafter"/>
</dbReference>
<dbReference type="GO" id="GO:0030145">
    <property type="term" value="F:manganese ion binding"/>
    <property type="evidence" value="ECO:0007669"/>
    <property type="project" value="InterPro"/>
</dbReference>
<evidence type="ECO:0000256" key="1">
    <source>
        <dbReference type="ARBA" id="ARBA00001424"/>
    </source>
</evidence>
<dbReference type="GO" id="GO:0006508">
    <property type="term" value="P:proteolysis"/>
    <property type="evidence" value="ECO:0007669"/>
    <property type="project" value="TreeGrafter"/>
</dbReference>
<evidence type="ECO:0000256" key="2">
    <source>
        <dbReference type="ARBA" id="ARBA00001936"/>
    </source>
</evidence>